<protein>
    <recommendedName>
        <fullName evidence="3">F-box domain-containing protein</fullName>
    </recommendedName>
</protein>
<keyword evidence="2" id="KW-1185">Reference proteome</keyword>
<dbReference type="EMBL" id="FUEG01000001">
    <property type="protein sequence ID" value="SJK97014.1"/>
    <property type="molecule type" value="Genomic_DNA"/>
</dbReference>
<reference evidence="2" key="1">
    <citation type="journal article" date="2017" name="Nat. Ecol. Evol.">
        <title>Genome expansion and lineage-specific genetic innovations in the forest pathogenic fungi Armillaria.</title>
        <authorList>
            <person name="Sipos G."/>
            <person name="Prasanna A.N."/>
            <person name="Walter M.C."/>
            <person name="O'Connor E."/>
            <person name="Balint B."/>
            <person name="Krizsan K."/>
            <person name="Kiss B."/>
            <person name="Hess J."/>
            <person name="Varga T."/>
            <person name="Slot J."/>
            <person name="Riley R."/>
            <person name="Boka B."/>
            <person name="Rigling D."/>
            <person name="Barry K."/>
            <person name="Lee J."/>
            <person name="Mihaltcheva S."/>
            <person name="LaButti K."/>
            <person name="Lipzen A."/>
            <person name="Waldron R."/>
            <person name="Moloney N.M."/>
            <person name="Sperisen C."/>
            <person name="Kredics L."/>
            <person name="Vagvoelgyi C."/>
            <person name="Patrignani A."/>
            <person name="Fitzpatrick D."/>
            <person name="Nagy I."/>
            <person name="Doyle S."/>
            <person name="Anderson J.B."/>
            <person name="Grigoriev I.V."/>
            <person name="Gueldener U."/>
            <person name="Muensterkoetter M."/>
            <person name="Nagy L.G."/>
        </authorList>
    </citation>
    <scope>NUCLEOTIDE SEQUENCE [LARGE SCALE GENOMIC DNA]</scope>
    <source>
        <strain evidence="2">C18/9</strain>
    </source>
</reference>
<sequence length="404" mass="46421">MYPQELIDEIVDYLHDSPSALKACSLVSRKFYPRTRVHLFREAGCDDPKSARIFDIPRDSPELLQCIKHVELRCLDFFLPEYQTATVDFLHSLTFPVTLSLWDDSERGDDIALVNYTKKEYVGWGSVLPMFLSSAPYGAIARLELTSPRWNTFLEFHAIVLSLPNVTELHIVDLTEFDMVDGLVVPAPPAPRIKKIYVDVEGDDTIIFWEGLRLYRDVYLDHLEELHVVNPPPDDLWSVAQTANLASKDLRVLEIDCHSQYAYLGPNTTPLDLNNIADLRFGVELSDDDDMLLFINWWIHSFKAVEKDSPIIEQVTIRLADAIGPEQLEPLKRAFEELSDFLSKLVRNVDLVFQLQKYEAQPSPLTSRFRNTIVDACEVLKEKSNLRVFDIDEYTYEVPVFPIP</sequence>
<name>A0A284QKM1_ARMOS</name>
<evidence type="ECO:0000313" key="2">
    <source>
        <dbReference type="Proteomes" id="UP000219338"/>
    </source>
</evidence>
<evidence type="ECO:0000313" key="1">
    <source>
        <dbReference type="EMBL" id="SJK97014.1"/>
    </source>
</evidence>
<organism evidence="1 2">
    <name type="scientific">Armillaria ostoyae</name>
    <name type="common">Armillaria root rot fungus</name>
    <dbReference type="NCBI Taxonomy" id="47428"/>
    <lineage>
        <taxon>Eukaryota</taxon>
        <taxon>Fungi</taxon>
        <taxon>Dikarya</taxon>
        <taxon>Basidiomycota</taxon>
        <taxon>Agaricomycotina</taxon>
        <taxon>Agaricomycetes</taxon>
        <taxon>Agaricomycetidae</taxon>
        <taxon>Agaricales</taxon>
        <taxon>Marasmiineae</taxon>
        <taxon>Physalacriaceae</taxon>
        <taxon>Armillaria</taxon>
    </lineage>
</organism>
<gene>
    <name evidence="1" type="ORF">ARMOST_00263</name>
</gene>
<dbReference type="OrthoDB" id="2977329at2759"/>
<evidence type="ECO:0008006" key="3">
    <source>
        <dbReference type="Google" id="ProtNLM"/>
    </source>
</evidence>
<dbReference type="AlphaFoldDB" id="A0A284QKM1"/>
<accession>A0A284QKM1</accession>
<proteinExistence type="predicted"/>
<dbReference type="Proteomes" id="UP000219338">
    <property type="component" value="Unassembled WGS sequence"/>
</dbReference>